<feature type="transmembrane region" description="Helical" evidence="1">
    <location>
        <begin position="229"/>
        <end position="249"/>
    </location>
</feature>
<keyword evidence="1" id="KW-0472">Membrane</keyword>
<comment type="caution">
    <text evidence="2">The sequence shown here is derived from an EMBL/GenBank/DDBJ whole genome shotgun (WGS) entry which is preliminary data.</text>
</comment>
<keyword evidence="1" id="KW-1133">Transmembrane helix</keyword>
<accession>A0ABQ4IP73</accession>
<feature type="transmembrane region" description="Helical" evidence="1">
    <location>
        <begin position="73"/>
        <end position="93"/>
    </location>
</feature>
<feature type="transmembrane region" description="Helical" evidence="1">
    <location>
        <begin position="146"/>
        <end position="167"/>
    </location>
</feature>
<feature type="transmembrane region" description="Helical" evidence="1">
    <location>
        <begin position="188"/>
        <end position="209"/>
    </location>
</feature>
<keyword evidence="3" id="KW-1185">Reference proteome</keyword>
<organism evidence="2 3">
    <name type="scientific">Micromonospora lutea</name>
    <dbReference type="NCBI Taxonomy" id="419825"/>
    <lineage>
        <taxon>Bacteria</taxon>
        <taxon>Bacillati</taxon>
        <taxon>Actinomycetota</taxon>
        <taxon>Actinomycetes</taxon>
        <taxon>Micromonosporales</taxon>
        <taxon>Micromonosporaceae</taxon>
        <taxon>Micromonospora</taxon>
    </lineage>
</organism>
<dbReference type="Proteomes" id="UP000643165">
    <property type="component" value="Unassembled WGS sequence"/>
</dbReference>
<name>A0ABQ4IP73_9ACTN</name>
<gene>
    <name evidence="2" type="ORF">Vlu01_03280</name>
</gene>
<sequence>MPATGPTVVLPGRPLTIGELLDSAVLLLRAQAPVLLPLAAVLAVGEQLLLLPLRTAVGATGPLWWPSSLSELSPFWFILALGAATEAVIILLLGNPAARAAASALVGRRPTVGQLVGTRGGRWGATLLLGPVVGAVMLLASLLGPVWFLGFALLGAVAPALVVDRIAPVRALGRSVTLAFRLGGRATALRVLGYLVWWILRVGIGWGAFTGLTTLDLVAEGWANAVAMLIWAAVNMVAYAALACLDAVVHLETRIRSEGLDIRVSRAPGPPGSTDLLAVGG</sequence>
<evidence type="ECO:0008006" key="4">
    <source>
        <dbReference type="Google" id="ProtNLM"/>
    </source>
</evidence>
<dbReference type="RefSeq" id="WP_203991721.1">
    <property type="nucleotide sequence ID" value="NZ_BOPB01000002.1"/>
</dbReference>
<dbReference type="EMBL" id="BOPB01000002">
    <property type="protein sequence ID" value="GIJ19704.1"/>
    <property type="molecule type" value="Genomic_DNA"/>
</dbReference>
<evidence type="ECO:0000313" key="3">
    <source>
        <dbReference type="Proteomes" id="UP000643165"/>
    </source>
</evidence>
<proteinExistence type="predicted"/>
<evidence type="ECO:0000313" key="2">
    <source>
        <dbReference type="EMBL" id="GIJ19704.1"/>
    </source>
</evidence>
<protein>
    <recommendedName>
        <fullName evidence="4">Glycerophosphoryl diester phosphodiesterase membrane domain-containing protein</fullName>
    </recommendedName>
</protein>
<keyword evidence="1" id="KW-0812">Transmembrane</keyword>
<feature type="transmembrane region" description="Helical" evidence="1">
    <location>
        <begin position="123"/>
        <end position="140"/>
    </location>
</feature>
<reference evidence="2 3" key="1">
    <citation type="submission" date="2021-01" db="EMBL/GenBank/DDBJ databases">
        <title>Whole genome shotgun sequence of Verrucosispora lutea NBRC 106530.</title>
        <authorList>
            <person name="Komaki H."/>
            <person name="Tamura T."/>
        </authorList>
    </citation>
    <scope>NUCLEOTIDE SEQUENCE [LARGE SCALE GENOMIC DNA]</scope>
    <source>
        <strain evidence="2 3">NBRC 106530</strain>
    </source>
</reference>
<evidence type="ECO:0000256" key="1">
    <source>
        <dbReference type="SAM" id="Phobius"/>
    </source>
</evidence>